<gene>
    <name evidence="9" type="ORF">H7C19_07580</name>
</gene>
<dbReference type="PANTHER" id="PTHR34582">
    <property type="entry name" value="UPF0702 TRANSMEMBRANE PROTEIN YCAP"/>
    <property type="match status" value="1"/>
</dbReference>
<evidence type="ECO:0000256" key="3">
    <source>
        <dbReference type="ARBA" id="ARBA00022475"/>
    </source>
</evidence>
<dbReference type="RefSeq" id="WP_185141984.1">
    <property type="nucleotide sequence ID" value="NZ_JACJVP010000008.1"/>
</dbReference>
<evidence type="ECO:0000256" key="7">
    <source>
        <dbReference type="SAM" id="Phobius"/>
    </source>
</evidence>
<evidence type="ECO:0000259" key="8">
    <source>
        <dbReference type="Pfam" id="PF04239"/>
    </source>
</evidence>
<dbReference type="Proteomes" id="UP000547209">
    <property type="component" value="Unassembled WGS sequence"/>
</dbReference>
<comment type="caution">
    <text evidence="9">The sequence shown here is derived from an EMBL/GenBank/DDBJ whole genome shotgun (WGS) entry which is preliminary data.</text>
</comment>
<feature type="transmembrane region" description="Helical" evidence="7">
    <location>
        <begin position="59"/>
        <end position="81"/>
    </location>
</feature>
<evidence type="ECO:0000256" key="2">
    <source>
        <dbReference type="ARBA" id="ARBA00006448"/>
    </source>
</evidence>
<feature type="domain" description="YetF C-terminal" evidence="8">
    <location>
        <begin position="82"/>
        <end position="214"/>
    </location>
</feature>
<keyword evidence="3" id="KW-1003">Cell membrane</keyword>
<evidence type="ECO:0000256" key="5">
    <source>
        <dbReference type="ARBA" id="ARBA00022989"/>
    </source>
</evidence>
<dbReference type="InterPro" id="IPR012452">
    <property type="entry name" value="DUF1657"/>
</dbReference>
<dbReference type="Gene3D" id="3.30.240.20">
    <property type="entry name" value="bsu07140 like domains"/>
    <property type="match status" value="2"/>
</dbReference>
<dbReference type="InterPro" id="IPR023090">
    <property type="entry name" value="UPF0702_alpha/beta_dom_sf"/>
</dbReference>
<dbReference type="Pfam" id="PF07870">
    <property type="entry name" value="DUF1657"/>
    <property type="match status" value="1"/>
</dbReference>
<dbReference type="Pfam" id="PF04239">
    <property type="entry name" value="DUF421"/>
    <property type="match status" value="1"/>
</dbReference>
<proteinExistence type="inferred from homology"/>
<keyword evidence="10" id="KW-1185">Reference proteome</keyword>
<evidence type="ECO:0000256" key="1">
    <source>
        <dbReference type="ARBA" id="ARBA00004651"/>
    </source>
</evidence>
<dbReference type="AlphaFoldDB" id="A0A7X0RN50"/>
<feature type="transmembrane region" description="Helical" evidence="7">
    <location>
        <begin position="33"/>
        <end position="53"/>
    </location>
</feature>
<sequence>MPEWSVIIFRSLGALFILFVLTRILGKKQISQLSFFEYVLGITLGELAGFISTDLEGHYFYGVLAIFVWFFVPFLLEFAMLKSKKLRHLFEGKGRVVMKEGKVLEDNLKKERLTADELLEQLRGKNVFNLADVEFAIMETTGELSVLLKKEKQPLTPSDMGMKKVNEVEPQTVIIDGKIQLEPLATIGLSPGWLQTELEKIGVSLDNVFLGQVDAYQQLYVDLFDDNLKVPAPQGKALLLATLKKTQADLELFAVATRSPDAKAMYERNSVALNQLIDSLKPMLQN</sequence>
<evidence type="ECO:0000256" key="4">
    <source>
        <dbReference type="ARBA" id="ARBA00022692"/>
    </source>
</evidence>
<dbReference type="PANTHER" id="PTHR34582:SF7">
    <property type="entry name" value="UPF0702 TRANSMEMBRANE PROTEIN YDFS"/>
    <property type="match status" value="1"/>
</dbReference>
<comment type="subcellular location">
    <subcellularLocation>
        <location evidence="1">Cell membrane</location>
        <topology evidence="1">Multi-pass membrane protein</topology>
    </subcellularLocation>
</comment>
<evidence type="ECO:0000256" key="6">
    <source>
        <dbReference type="ARBA" id="ARBA00023136"/>
    </source>
</evidence>
<dbReference type="InterPro" id="IPR007353">
    <property type="entry name" value="DUF421"/>
</dbReference>
<accession>A0A7X0RN50</accession>
<evidence type="ECO:0000313" key="9">
    <source>
        <dbReference type="EMBL" id="MBB6670547.1"/>
    </source>
</evidence>
<keyword evidence="6 7" id="KW-0472">Membrane</keyword>
<keyword evidence="4 7" id="KW-0812">Transmembrane</keyword>
<keyword evidence="5 7" id="KW-1133">Transmembrane helix</keyword>
<protein>
    <submittedName>
        <fullName evidence="9">DUF421 domain-containing protein</fullName>
    </submittedName>
</protein>
<dbReference type="EMBL" id="JACJVP010000008">
    <property type="protein sequence ID" value="MBB6670547.1"/>
    <property type="molecule type" value="Genomic_DNA"/>
</dbReference>
<reference evidence="9 10" key="1">
    <citation type="submission" date="2020-08" db="EMBL/GenBank/DDBJ databases">
        <title>Cohnella phylogeny.</title>
        <authorList>
            <person name="Dunlap C."/>
        </authorList>
    </citation>
    <scope>NUCLEOTIDE SEQUENCE [LARGE SCALE GENOMIC DNA]</scope>
    <source>
        <strain evidence="9 10">DSM 28246</strain>
    </source>
</reference>
<name>A0A7X0RN50_9BACL</name>
<evidence type="ECO:0000313" key="10">
    <source>
        <dbReference type="Proteomes" id="UP000547209"/>
    </source>
</evidence>
<organism evidence="9 10">
    <name type="scientific">Cohnella nanjingensis</name>
    <dbReference type="NCBI Taxonomy" id="1387779"/>
    <lineage>
        <taxon>Bacteria</taxon>
        <taxon>Bacillati</taxon>
        <taxon>Bacillota</taxon>
        <taxon>Bacilli</taxon>
        <taxon>Bacillales</taxon>
        <taxon>Paenibacillaceae</taxon>
        <taxon>Cohnella</taxon>
    </lineage>
</organism>
<feature type="transmembrane region" description="Helical" evidence="7">
    <location>
        <begin position="6"/>
        <end position="26"/>
    </location>
</feature>
<dbReference type="GO" id="GO:0005886">
    <property type="term" value="C:plasma membrane"/>
    <property type="evidence" value="ECO:0007669"/>
    <property type="project" value="UniProtKB-SubCell"/>
</dbReference>
<comment type="similarity">
    <text evidence="2">Belongs to the UPF0702 family.</text>
</comment>